<protein>
    <submittedName>
        <fullName evidence="1">Uncharacterized protein</fullName>
    </submittedName>
</protein>
<dbReference type="AlphaFoldDB" id="A0A9D2G418"/>
<dbReference type="EMBL" id="DXAZ01000138">
    <property type="protein sequence ID" value="HIZ71755.1"/>
    <property type="molecule type" value="Genomic_DNA"/>
</dbReference>
<sequence>MIKQHNDYYEVSNKNELLEAMKKKAMYILIKDDMDQEVKSLLKTNLTEEDSMGAELGTHGSIGLLSEIPYQIIQYFSGKPKIDRKLESAIRMYKYKMENGNILLYLKQLDY</sequence>
<comment type="caution">
    <text evidence="1">The sequence shown here is derived from an EMBL/GenBank/DDBJ whole genome shotgun (WGS) entry which is preliminary data.</text>
</comment>
<dbReference type="Proteomes" id="UP000824106">
    <property type="component" value="Unassembled WGS sequence"/>
</dbReference>
<accession>A0A9D2G418</accession>
<evidence type="ECO:0000313" key="2">
    <source>
        <dbReference type="Proteomes" id="UP000824106"/>
    </source>
</evidence>
<evidence type="ECO:0000313" key="1">
    <source>
        <dbReference type="EMBL" id="HIZ71755.1"/>
    </source>
</evidence>
<reference evidence="1" key="1">
    <citation type="journal article" date="2021" name="PeerJ">
        <title>Extensive microbial diversity within the chicken gut microbiome revealed by metagenomics and culture.</title>
        <authorList>
            <person name="Gilroy R."/>
            <person name="Ravi A."/>
            <person name="Getino M."/>
            <person name="Pursley I."/>
            <person name="Horton D.L."/>
            <person name="Alikhan N.F."/>
            <person name="Baker D."/>
            <person name="Gharbi K."/>
            <person name="Hall N."/>
            <person name="Watson M."/>
            <person name="Adriaenssens E.M."/>
            <person name="Foster-Nyarko E."/>
            <person name="Jarju S."/>
            <person name="Secka A."/>
            <person name="Antonio M."/>
            <person name="Oren A."/>
            <person name="Chaudhuri R.R."/>
            <person name="La Ragione R."/>
            <person name="Hildebrand F."/>
            <person name="Pallen M.J."/>
        </authorList>
    </citation>
    <scope>NUCLEOTIDE SEQUENCE</scope>
    <source>
        <strain evidence="1">CHK169-4300</strain>
    </source>
</reference>
<gene>
    <name evidence="1" type="ORF">H9808_08355</name>
</gene>
<proteinExistence type="predicted"/>
<name>A0A9D2G418_9LACT</name>
<organism evidence="1 2">
    <name type="scientific">Candidatus Atopostipes pullistercoris</name>
    <dbReference type="NCBI Taxonomy" id="2838467"/>
    <lineage>
        <taxon>Bacteria</taxon>
        <taxon>Bacillati</taxon>
        <taxon>Bacillota</taxon>
        <taxon>Bacilli</taxon>
        <taxon>Lactobacillales</taxon>
        <taxon>Carnobacteriaceae</taxon>
        <taxon>Atopostipes</taxon>
    </lineage>
</organism>
<reference evidence="1" key="2">
    <citation type="submission" date="2021-04" db="EMBL/GenBank/DDBJ databases">
        <authorList>
            <person name="Gilroy R."/>
        </authorList>
    </citation>
    <scope>NUCLEOTIDE SEQUENCE</scope>
    <source>
        <strain evidence="1">CHK169-4300</strain>
    </source>
</reference>